<name>A0ACB7RZ11_HYAAI</name>
<gene>
    <name evidence="1" type="ORF">HPB50_026624</name>
</gene>
<comment type="caution">
    <text evidence="1">The sequence shown here is derived from an EMBL/GenBank/DDBJ whole genome shotgun (WGS) entry which is preliminary data.</text>
</comment>
<reference evidence="1" key="1">
    <citation type="submission" date="2020-05" db="EMBL/GenBank/DDBJ databases">
        <title>Large-scale comparative analyses of tick genomes elucidate their genetic diversity and vector capacities.</title>
        <authorList>
            <person name="Jia N."/>
            <person name="Wang J."/>
            <person name="Shi W."/>
            <person name="Du L."/>
            <person name="Sun Y."/>
            <person name="Zhan W."/>
            <person name="Jiang J."/>
            <person name="Wang Q."/>
            <person name="Zhang B."/>
            <person name="Ji P."/>
            <person name="Sakyi L.B."/>
            <person name="Cui X."/>
            <person name="Yuan T."/>
            <person name="Jiang B."/>
            <person name="Yang W."/>
            <person name="Lam T.T.-Y."/>
            <person name="Chang Q."/>
            <person name="Ding S."/>
            <person name="Wang X."/>
            <person name="Zhu J."/>
            <person name="Ruan X."/>
            <person name="Zhao L."/>
            <person name="Wei J."/>
            <person name="Que T."/>
            <person name="Du C."/>
            <person name="Cheng J."/>
            <person name="Dai P."/>
            <person name="Han X."/>
            <person name="Huang E."/>
            <person name="Gao Y."/>
            <person name="Liu J."/>
            <person name="Shao H."/>
            <person name="Ye R."/>
            <person name="Li L."/>
            <person name="Wei W."/>
            <person name="Wang X."/>
            <person name="Wang C."/>
            <person name="Yang T."/>
            <person name="Huo Q."/>
            <person name="Li W."/>
            <person name="Guo W."/>
            <person name="Chen H."/>
            <person name="Zhou L."/>
            <person name="Ni X."/>
            <person name="Tian J."/>
            <person name="Zhou Y."/>
            <person name="Sheng Y."/>
            <person name="Liu T."/>
            <person name="Pan Y."/>
            <person name="Xia L."/>
            <person name="Li J."/>
            <person name="Zhao F."/>
            <person name="Cao W."/>
        </authorList>
    </citation>
    <scope>NUCLEOTIDE SEQUENCE</scope>
    <source>
        <strain evidence="1">Hyas-2018</strain>
    </source>
</reference>
<sequence>MPPLPREETKLVVRPRGGLCVSKLGPSIVAEAIWVAAGLDPAERNSDKMCPNLLRNSMVFAQRRTHHYIQETEAPISGTLCRQAQARPEGPRHSGEIPIFRSGRHSRAQRLSTGPARTIGTWRPIQISRGRQQEPLYLQGASKVPFEIQGSLQVQDTVQIQGRRRTSSRVRFEPCSKPDQGRADAAGTGPGPSPRAGCGYAPGFKLSASVHANEDQGMRKSNLTWVARARSSDGEQPMQCDPPPKHAMDAEVSGLRKENVELQNMVSKMANEMAEIKRILSATHSSTEREVTDTLMPAPAGERSMATKRRAAVSKLKNTESQVEEIKQTLATITENIQMVEASIASLAESVRQMQDALSDRVEGLGAMNGRIVALENHAELHKPRSQGVLASNGKMTIPARFDRPGFHQTEGQNFRATMTSQGGDDSSIYNGSR</sequence>
<evidence type="ECO:0000313" key="1">
    <source>
        <dbReference type="EMBL" id="KAH6927059.1"/>
    </source>
</evidence>
<dbReference type="EMBL" id="CM023487">
    <property type="protein sequence ID" value="KAH6927059.1"/>
    <property type="molecule type" value="Genomic_DNA"/>
</dbReference>
<protein>
    <submittedName>
        <fullName evidence="1">Uncharacterized protein</fullName>
    </submittedName>
</protein>
<proteinExistence type="predicted"/>
<accession>A0ACB7RZ11</accession>
<keyword evidence="2" id="KW-1185">Reference proteome</keyword>
<evidence type="ECO:0000313" key="2">
    <source>
        <dbReference type="Proteomes" id="UP000821845"/>
    </source>
</evidence>
<organism evidence="1 2">
    <name type="scientific">Hyalomma asiaticum</name>
    <name type="common">Tick</name>
    <dbReference type="NCBI Taxonomy" id="266040"/>
    <lineage>
        <taxon>Eukaryota</taxon>
        <taxon>Metazoa</taxon>
        <taxon>Ecdysozoa</taxon>
        <taxon>Arthropoda</taxon>
        <taxon>Chelicerata</taxon>
        <taxon>Arachnida</taxon>
        <taxon>Acari</taxon>
        <taxon>Parasitiformes</taxon>
        <taxon>Ixodida</taxon>
        <taxon>Ixodoidea</taxon>
        <taxon>Ixodidae</taxon>
        <taxon>Hyalomminae</taxon>
        <taxon>Hyalomma</taxon>
    </lineage>
</organism>
<dbReference type="Proteomes" id="UP000821845">
    <property type="component" value="Chromosome 7"/>
</dbReference>